<dbReference type="AlphaFoldDB" id="A0A7C9GMZ2"/>
<sequence length="174" mass="18887">MALLAVPPVPARAQSWSPRDAEGVCKDQLRRDYGISNTRGVTSSERGNGRFQVTGHADRANQGNNQTARFDCWVERGSVRNVNLGDWEKQSGNGSGDAVAAVGAAIVLGAIIAAATSKKKSHEHDRYPDGYQDNNYGSDSFSPAGGITCYRQQRACFDGYNNYNAGWTSREFGY</sequence>
<evidence type="ECO:0000313" key="2">
    <source>
        <dbReference type="Proteomes" id="UP000481327"/>
    </source>
</evidence>
<evidence type="ECO:0000313" key="1">
    <source>
        <dbReference type="EMBL" id="MQT16377.1"/>
    </source>
</evidence>
<proteinExistence type="predicted"/>
<dbReference type="Proteomes" id="UP000481327">
    <property type="component" value="Unassembled WGS sequence"/>
</dbReference>
<accession>A0A7C9GMZ2</accession>
<comment type="caution">
    <text evidence="1">The sequence shown here is derived from an EMBL/GenBank/DDBJ whole genome shotgun (WGS) entry which is preliminary data.</text>
</comment>
<gene>
    <name evidence="1" type="ORF">F3168_03785</name>
</gene>
<organism evidence="1 2">
    <name type="scientific">Sandarakinorhabdus fusca</name>
    <dbReference type="NCBI Taxonomy" id="1439888"/>
    <lineage>
        <taxon>Bacteria</taxon>
        <taxon>Pseudomonadati</taxon>
        <taxon>Pseudomonadota</taxon>
        <taxon>Alphaproteobacteria</taxon>
        <taxon>Sphingomonadales</taxon>
        <taxon>Sphingosinicellaceae</taxon>
        <taxon>Sandarakinorhabdus</taxon>
    </lineage>
</organism>
<keyword evidence="2" id="KW-1185">Reference proteome</keyword>
<dbReference type="EMBL" id="WIOL01000001">
    <property type="protein sequence ID" value="MQT16377.1"/>
    <property type="molecule type" value="Genomic_DNA"/>
</dbReference>
<name>A0A7C9GMZ2_9SPHN</name>
<reference evidence="1 2" key="1">
    <citation type="submission" date="2019-09" db="EMBL/GenBank/DDBJ databases">
        <title>Polymorphobacter sp. isolated from a lake in China.</title>
        <authorList>
            <person name="Liu Z."/>
        </authorList>
    </citation>
    <scope>NUCLEOTIDE SEQUENCE [LARGE SCALE GENOMIC DNA]</scope>
    <source>
        <strain evidence="1 2">D40P</strain>
    </source>
</reference>
<dbReference type="RefSeq" id="WP_152576777.1">
    <property type="nucleotide sequence ID" value="NZ_WEFI01000001.1"/>
</dbReference>
<protein>
    <submittedName>
        <fullName evidence="1">Uncharacterized protein</fullName>
    </submittedName>
</protein>
<dbReference type="OrthoDB" id="7597316at2"/>